<gene>
    <name evidence="1" type="ORF">MNOR_LOCUS33631</name>
</gene>
<keyword evidence="2" id="KW-1185">Reference proteome</keyword>
<organism evidence="1 2">
    <name type="scientific">Meganyctiphanes norvegica</name>
    <name type="common">Northern krill</name>
    <name type="synonym">Thysanopoda norvegica</name>
    <dbReference type="NCBI Taxonomy" id="48144"/>
    <lineage>
        <taxon>Eukaryota</taxon>
        <taxon>Metazoa</taxon>
        <taxon>Ecdysozoa</taxon>
        <taxon>Arthropoda</taxon>
        <taxon>Crustacea</taxon>
        <taxon>Multicrustacea</taxon>
        <taxon>Malacostraca</taxon>
        <taxon>Eumalacostraca</taxon>
        <taxon>Eucarida</taxon>
        <taxon>Euphausiacea</taxon>
        <taxon>Euphausiidae</taxon>
        <taxon>Meganyctiphanes</taxon>
    </lineage>
</organism>
<evidence type="ECO:0000313" key="1">
    <source>
        <dbReference type="EMBL" id="CAL4167816.1"/>
    </source>
</evidence>
<dbReference type="AlphaFoldDB" id="A0AAV2S8R8"/>
<dbReference type="EMBL" id="CAXKWB010049061">
    <property type="protein sequence ID" value="CAL4167816.1"/>
    <property type="molecule type" value="Genomic_DNA"/>
</dbReference>
<dbReference type="Proteomes" id="UP001497623">
    <property type="component" value="Unassembled WGS sequence"/>
</dbReference>
<protein>
    <submittedName>
        <fullName evidence="1">Uncharacterized protein</fullName>
    </submittedName>
</protein>
<feature type="non-terminal residue" evidence="1">
    <location>
        <position position="199"/>
    </location>
</feature>
<sequence length="199" mass="21894">MPHIPLSWGGLRTSTLRKNRAEIINSKDEIDGSSPKAPAISKISLVETRGHTEYATLHFTHSLNACLRDTARHTTALCTPTVFIGRDNFQSENCKIFSPGVERSQLNWKQSWVEGGGGGVMSPEFWDIITTLHILWNARATDNGPFTCHPHGMDPVVFTLHVLDGEKPAELYTNASCGGVRQLEVIIAFVCLAAVRLLS</sequence>
<accession>A0AAV2S8R8</accession>
<evidence type="ECO:0000313" key="2">
    <source>
        <dbReference type="Proteomes" id="UP001497623"/>
    </source>
</evidence>
<reference evidence="1 2" key="1">
    <citation type="submission" date="2024-05" db="EMBL/GenBank/DDBJ databases">
        <authorList>
            <person name="Wallberg A."/>
        </authorList>
    </citation>
    <scope>NUCLEOTIDE SEQUENCE [LARGE SCALE GENOMIC DNA]</scope>
</reference>
<name>A0AAV2S8R8_MEGNR</name>
<proteinExistence type="predicted"/>
<comment type="caution">
    <text evidence="1">The sequence shown here is derived from an EMBL/GenBank/DDBJ whole genome shotgun (WGS) entry which is preliminary data.</text>
</comment>